<evidence type="ECO:0000256" key="1">
    <source>
        <dbReference type="SAM" id="Coils"/>
    </source>
</evidence>
<feature type="domain" description="Transposase (putative) gypsy type" evidence="3">
    <location>
        <begin position="87"/>
        <end position="146"/>
    </location>
</feature>
<dbReference type="Proteomes" id="UP000265520">
    <property type="component" value="Unassembled WGS sequence"/>
</dbReference>
<dbReference type="Pfam" id="PF04195">
    <property type="entry name" value="Transposase_28"/>
    <property type="match status" value="1"/>
</dbReference>
<feature type="compositionally biased region" description="Low complexity" evidence="2">
    <location>
        <begin position="333"/>
        <end position="350"/>
    </location>
</feature>
<dbReference type="InterPro" id="IPR007321">
    <property type="entry name" value="Transposase_28"/>
</dbReference>
<evidence type="ECO:0000259" key="3">
    <source>
        <dbReference type="Pfam" id="PF04195"/>
    </source>
</evidence>
<gene>
    <name evidence="4" type="ORF">A2U01_0000405</name>
</gene>
<evidence type="ECO:0000256" key="2">
    <source>
        <dbReference type="SAM" id="MobiDB-lite"/>
    </source>
</evidence>
<sequence>MADEEVGTSRTREMVRPTEEDPYVWVAEKAKMRSLITNEYEPKFTIVEDRIGDQPENWAAYTLKKNQRVYSKIGDDRFAMYEFVFEKLGFRMTFSEFAMGIFDHLRLAPSQLNPNFLVFIRAYELVCEHLEVVPSVSLFFTIFQLQRKAKDGRQCWVSLKSKIKLFDMFVDSVRGFKPKYYLVRAVSEEAKESLFRTVVVEVDGEQVSRHEPKFPLAWTFDHFLRGTDFYLTRAKDLSEQDRAGLKKLVDYVGSFKAGPCVYRESVDGRRVTRPLLDKEGKQVFEARYINTRELLSAKNAAVRKILLDQMANQGSEILRMLTDQKKRKKMSKKGVGSARSSAAGGNSSGSPRVDSPTVAVSSAHQQKRLRPSPDFVDLELKTMVPQCWEMRGFLEKYTLEVVEKEKRMIREMTPARREEFLVSDIAGLMRLVSTALVLNEDSAGPGTEVTKLQAHVNQLKTRNLVLDNKVADLEGKRDVWIQTQKELRETDERLRKAVEENDRLKAAMAPGEKEDDFTRGASTRVELVKKVELVLGQLTEAAKMGFDNAVAQLEVLNPRLRTTADEEDADGMEQGNPDAEEPKIDEVEGQGESG</sequence>
<dbReference type="AlphaFoldDB" id="A0A392LXH0"/>
<proteinExistence type="predicted"/>
<reference evidence="4 5" key="1">
    <citation type="journal article" date="2018" name="Front. Plant Sci.">
        <title>Red Clover (Trifolium pratense) and Zigzag Clover (T. medium) - A Picture of Genomic Similarities and Differences.</title>
        <authorList>
            <person name="Dluhosova J."/>
            <person name="Istvanek J."/>
            <person name="Nedelnik J."/>
            <person name="Repkova J."/>
        </authorList>
    </citation>
    <scope>NUCLEOTIDE SEQUENCE [LARGE SCALE GENOMIC DNA]</scope>
    <source>
        <strain evidence="5">cv. 10/8</strain>
        <tissue evidence="4">Leaf</tissue>
    </source>
</reference>
<feature type="region of interest" description="Disordered" evidence="2">
    <location>
        <begin position="560"/>
        <end position="594"/>
    </location>
</feature>
<dbReference type="EMBL" id="LXQA010000256">
    <property type="protein sequence ID" value="MCH79652.1"/>
    <property type="molecule type" value="Genomic_DNA"/>
</dbReference>
<organism evidence="4 5">
    <name type="scientific">Trifolium medium</name>
    <dbReference type="NCBI Taxonomy" id="97028"/>
    <lineage>
        <taxon>Eukaryota</taxon>
        <taxon>Viridiplantae</taxon>
        <taxon>Streptophyta</taxon>
        <taxon>Embryophyta</taxon>
        <taxon>Tracheophyta</taxon>
        <taxon>Spermatophyta</taxon>
        <taxon>Magnoliopsida</taxon>
        <taxon>eudicotyledons</taxon>
        <taxon>Gunneridae</taxon>
        <taxon>Pentapetalae</taxon>
        <taxon>rosids</taxon>
        <taxon>fabids</taxon>
        <taxon>Fabales</taxon>
        <taxon>Fabaceae</taxon>
        <taxon>Papilionoideae</taxon>
        <taxon>50 kb inversion clade</taxon>
        <taxon>NPAAA clade</taxon>
        <taxon>Hologalegina</taxon>
        <taxon>IRL clade</taxon>
        <taxon>Trifolieae</taxon>
        <taxon>Trifolium</taxon>
    </lineage>
</organism>
<dbReference type="PANTHER" id="PTHR31099">
    <property type="entry name" value="OS06G0165300 PROTEIN"/>
    <property type="match status" value="1"/>
</dbReference>
<protein>
    <recommendedName>
        <fullName evidence="3">Transposase (putative) gypsy type domain-containing protein</fullName>
    </recommendedName>
</protein>
<name>A0A392LXH0_9FABA</name>
<comment type="caution">
    <text evidence="4">The sequence shown here is derived from an EMBL/GenBank/DDBJ whole genome shotgun (WGS) entry which is preliminary data.</text>
</comment>
<evidence type="ECO:0000313" key="5">
    <source>
        <dbReference type="Proteomes" id="UP000265520"/>
    </source>
</evidence>
<feature type="coiled-coil region" evidence="1">
    <location>
        <begin position="456"/>
        <end position="507"/>
    </location>
</feature>
<feature type="region of interest" description="Disordered" evidence="2">
    <location>
        <begin position="323"/>
        <end position="366"/>
    </location>
</feature>
<accession>A0A392LXH0</accession>
<dbReference type="PANTHER" id="PTHR31099:SF49">
    <property type="entry name" value="MYOSIN HEAVY CHAIN-LIKE PROTEIN"/>
    <property type="match status" value="1"/>
</dbReference>
<keyword evidence="1" id="KW-0175">Coiled coil</keyword>
<evidence type="ECO:0000313" key="4">
    <source>
        <dbReference type="EMBL" id="MCH79652.1"/>
    </source>
</evidence>
<keyword evidence="5" id="KW-1185">Reference proteome</keyword>